<dbReference type="InterPro" id="IPR035965">
    <property type="entry name" value="PAS-like_dom_sf"/>
</dbReference>
<accession>A0A0E2YZD3</accession>
<dbReference type="SUPFAM" id="SSF55874">
    <property type="entry name" value="ATPase domain of HSP90 chaperone/DNA topoisomerase II/histidine kinase"/>
    <property type="match status" value="1"/>
</dbReference>
<evidence type="ECO:0000256" key="7">
    <source>
        <dbReference type="ARBA" id="ARBA00022840"/>
    </source>
</evidence>
<evidence type="ECO:0000259" key="12">
    <source>
        <dbReference type="PROSITE" id="PS50113"/>
    </source>
</evidence>
<evidence type="ECO:0000256" key="1">
    <source>
        <dbReference type="ARBA" id="ARBA00000085"/>
    </source>
</evidence>
<dbReference type="SMART" id="SM00388">
    <property type="entry name" value="HisKA"/>
    <property type="match status" value="1"/>
</dbReference>
<dbReference type="FunFam" id="3.30.565.10:FF:000006">
    <property type="entry name" value="Sensor histidine kinase WalK"/>
    <property type="match status" value="1"/>
</dbReference>
<reference evidence="13 14" key="1">
    <citation type="submission" date="2014-07" db="EMBL/GenBank/DDBJ databases">
        <title>Comparative analysis of Nitrosococcus oceani genome inventories of strains from Pacific and Atlantic gyres.</title>
        <authorList>
            <person name="Lim C.K."/>
            <person name="Wang L."/>
            <person name="Sayavedra-Soto L.A."/>
            <person name="Klotz M.G."/>
        </authorList>
    </citation>
    <scope>NUCLEOTIDE SEQUENCE [LARGE SCALE GENOMIC DNA]</scope>
    <source>
        <strain evidence="13 14">C-27</strain>
    </source>
</reference>
<dbReference type="GO" id="GO:0005524">
    <property type="term" value="F:ATP binding"/>
    <property type="evidence" value="ECO:0007669"/>
    <property type="project" value="UniProtKB-KW"/>
</dbReference>
<dbReference type="InterPro" id="IPR052162">
    <property type="entry name" value="Sensor_kinase/Photoreceptor"/>
</dbReference>
<feature type="domain" description="PAC" evidence="12">
    <location>
        <begin position="88"/>
        <end position="138"/>
    </location>
</feature>
<dbReference type="CDD" id="cd00082">
    <property type="entry name" value="HisKA"/>
    <property type="match status" value="1"/>
</dbReference>
<gene>
    <name evidence="13" type="ORF">IB75_13035</name>
</gene>
<feature type="domain" description="Histidine kinase" evidence="10">
    <location>
        <begin position="283"/>
        <end position="498"/>
    </location>
</feature>
<dbReference type="GO" id="GO:0006355">
    <property type="term" value="P:regulation of DNA-templated transcription"/>
    <property type="evidence" value="ECO:0007669"/>
    <property type="project" value="InterPro"/>
</dbReference>
<dbReference type="PROSITE" id="PS50112">
    <property type="entry name" value="PAS"/>
    <property type="match status" value="2"/>
</dbReference>
<dbReference type="Gene3D" id="3.30.565.10">
    <property type="entry name" value="Histidine kinase-like ATPase, C-terminal domain"/>
    <property type="match status" value="1"/>
</dbReference>
<proteinExistence type="predicted"/>
<dbReference type="InterPro" id="IPR036097">
    <property type="entry name" value="HisK_dim/P_sf"/>
</dbReference>
<name>A0A0E2YZD3_9GAMM</name>
<dbReference type="PRINTS" id="PR00344">
    <property type="entry name" value="BCTRLSENSOR"/>
</dbReference>
<dbReference type="FunFam" id="3.30.450.20:FF:000060">
    <property type="entry name" value="Sensor protein FixL"/>
    <property type="match status" value="1"/>
</dbReference>
<dbReference type="PROSITE" id="PS50113">
    <property type="entry name" value="PAC"/>
    <property type="match status" value="1"/>
</dbReference>
<evidence type="ECO:0000256" key="6">
    <source>
        <dbReference type="ARBA" id="ARBA00022777"/>
    </source>
</evidence>
<dbReference type="CDD" id="cd00130">
    <property type="entry name" value="PAS"/>
    <property type="match status" value="2"/>
</dbReference>
<dbReference type="InterPro" id="IPR013767">
    <property type="entry name" value="PAS_fold"/>
</dbReference>
<dbReference type="HOGENOM" id="CLU_000445_114_39_6"/>
<dbReference type="OrthoDB" id="7051794at2"/>
<feature type="domain" description="PAS" evidence="11">
    <location>
        <begin position="146"/>
        <end position="216"/>
    </location>
</feature>
<evidence type="ECO:0000259" key="10">
    <source>
        <dbReference type="PROSITE" id="PS50109"/>
    </source>
</evidence>
<dbReference type="Pfam" id="PF13426">
    <property type="entry name" value="PAS_9"/>
    <property type="match status" value="1"/>
</dbReference>
<sequence length="499" mass="55924">MLSRLLRVESFKHLLESASNALLISDHKGQIVFSNTALEKCFGYTGKELLGLTIEDLIPKRFRLQHKTYHADYIASSHLHGTHQGLSDTLKPLGLHKNGTEFPLEVSLIPLETSTGLYVLSIIQDITPQRSAEEAPSQYQALAWESKARLQAILNTATDGIIVIDENGIIETFNPGAERLFGYKAAEAIGQNILILMPSPHREQGTGYIERYLQTGQGEFIGASRETTGMRKNGSTFPIDISISEMRLGERRLFTGIVRDITERHHFKELEEKNAELERFIYTVSHDLRSPLITIQGFSGMLKQSFTQHNQEQILEDIGRIQAAAGKMQLLLDDLLELSRIGRLLNRPEKFSLSDLVHEAIELVQGAITKGGVQIKVAPTLPHLFGDRRRLLEVMQNLIENAVKFMGDQKAPRIEINAYEEEGKLLCYVRDNGMGINPRYHDKIFNLFDSLHQSVEGTGIGLAIVKRIIEVHKGHVWVQSAGVVGQGSTFYFSLPRAPD</sequence>
<keyword evidence="6" id="KW-0418">Kinase</keyword>
<keyword evidence="3" id="KW-0597">Phosphoprotein</keyword>
<dbReference type="InterPro" id="IPR003594">
    <property type="entry name" value="HATPase_dom"/>
</dbReference>
<dbReference type="SUPFAM" id="SSF47384">
    <property type="entry name" value="Homodimeric domain of signal transducing histidine kinase"/>
    <property type="match status" value="1"/>
</dbReference>
<keyword evidence="7" id="KW-0067">ATP-binding</keyword>
<comment type="catalytic activity">
    <reaction evidence="1">
        <text>ATP + protein L-histidine = ADP + protein N-phospho-L-histidine.</text>
        <dbReference type="EC" id="2.7.13.3"/>
    </reaction>
</comment>
<evidence type="ECO:0000259" key="11">
    <source>
        <dbReference type="PROSITE" id="PS50112"/>
    </source>
</evidence>
<protein>
    <recommendedName>
        <fullName evidence="9">Sensor protein FixL</fullName>
        <ecNumber evidence="2">2.7.13.3</ecNumber>
    </recommendedName>
</protein>
<dbReference type="InterPro" id="IPR001610">
    <property type="entry name" value="PAC"/>
</dbReference>
<keyword evidence="4" id="KW-0808">Transferase</keyword>
<dbReference type="InterPro" id="IPR000700">
    <property type="entry name" value="PAS-assoc_C"/>
</dbReference>
<dbReference type="PANTHER" id="PTHR43304:SF1">
    <property type="entry name" value="PAC DOMAIN-CONTAINING PROTEIN"/>
    <property type="match status" value="1"/>
</dbReference>
<comment type="function">
    <text evidence="8">Putative oxygen sensor; modulates the activity of FixJ, a transcriptional activator of nitrogen fixation fixK gene. FixL probably acts as a kinase that phosphorylates FixJ.</text>
</comment>
<dbReference type="Proteomes" id="UP000028839">
    <property type="component" value="Unassembled WGS sequence"/>
</dbReference>
<dbReference type="SMART" id="SM00387">
    <property type="entry name" value="HATPase_c"/>
    <property type="match status" value="1"/>
</dbReference>
<evidence type="ECO:0000256" key="9">
    <source>
        <dbReference type="ARBA" id="ARBA00070616"/>
    </source>
</evidence>
<evidence type="ECO:0000256" key="2">
    <source>
        <dbReference type="ARBA" id="ARBA00012438"/>
    </source>
</evidence>
<feature type="domain" description="PAS" evidence="11">
    <location>
        <begin position="7"/>
        <end position="51"/>
    </location>
</feature>
<dbReference type="EMBL" id="JPGN01000075">
    <property type="protein sequence ID" value="KFI18703.1"/>
    <property type="molecule type" value="Genomic_DNA"/>
</dbReference>
<dbReference type="PROSITE" id="PS50109">
    <property type="entry name" value="HIS_KIN"/>
    <property type="match status" value="1"/>
</dbReference>
<evidence type="ECO:0000313" key="13">
    <source>
        <dbReference type="EMBL" id="KFI18703.1"/>
    </source>
</evidence>
<dbReference type="SUPFAM" id="SSF55785">
    <property type="entry name" value="PYP-like sensor domain (PAS domain)"/>
    <property type="match status" value="2"/>
</dbReference>
<dbReference type="Gene3D" id="3.30.450.20">
    <property type="entry name" value="PAS domain"/>
    <property type="match status" value="2"/>
</dbReference>
<evidence type="ECO:0000313" key="14">
    <source>
        <dbReference type="Proteomes" id="UP000028839"/>
    </source>
</evidence>
<dbReference type="InterPro" id="IPR005467">
    <property type="entry name" value="His_kinase_dom"/>
</dbReference>
<dbReference type="Pfam" id="PF00512">
    <property type="entry name" value="HisKA"/>
    <property type="match status" value="1"/>
</dbReference>
<dbReference type="AlphaFoldDB" id="A0A0E2YZD3"/>
<evidence type="ECO:0000256" key="5">
    <source>
        <dbReference type="ARBA" id="ARBA00022741"/>
    </source>
</evidence>
<evidence type="ECO:0000256" key="4">
    <source>
        <dbReference type="ARBA" id="ARBA00022679"/>
    </source>
</evidence>
<dbReference type="SMART" id="SM00091">
    <property type="entry name" value="PAS"/>
    <property type="match status" value="2"/>
</dbReference>
<keyword evidence="5" id="KW-0547">Nucleotide-binding</keyword>
<comment type="caution">
    <text evidence="13">The sequence shown here is derived from an EMBL/GenBank/DDBJ whole genome shotgun (WGS) entry which is preliminary data.</text>
</comment>
<organism evidence="13 14">
    <name type="scientific">Nitrosococcus oceani C-27</name>
    <dbReference type="NCBI Taxonomy" id="314279"/>
    <lineage>
        <taxon>Bacteria</taxon>
        <taxon>Pseudomonadati</taxon>
        <taxon>Pseudomonadota</taxon>
        <taxon>Gammaproteobacteria</taxon>
        <taxon>Chromatiales</taxon>
        <taxon>Chromatiaceae</taxon>
        <taxon>Nitrosococcus</taxon>
    </lineage>
</organism>
<dbReference type="NCBIfam" id="TIGR00229">
    <property type="entry name" value="sensory_box"/>
    <property type="match status" value="2"/>
</dbReference>
<dbReference type="InterPro" id="IPR003661">
    <property type="entry name" value="HisK_dim/P_dom"/>
</dbReference>
<dbReference type="GO" id="GO:0005886">
    <property type="term" value="C:plasma membrane"/>
    <property type="evidence" value="ECO:0007669"/>
    <property type="project" value="UniProtKB-ARBA"/>
</dbReference>
<evidence type="ECO:0000256" key="8">
    <source>
        <dbReference type="ARBA" id="ARBA00059827"/>
    </source>
</evidence>
<dbReference type="EC" id="2.7.13.3" evidence="2"/>
<dbReference type="SMART" id="SM00086">
    <property type="entry name" value="PAC"/>
    <property type="match status" value="2"/>
</dbReference>
<dbReference type="InterPro" id="IPR000014">
    <property type="entry name" value="PAS"/>
</dbReference>
<dbReference type="Pfam" id="PF02518">
    <property type="entry name" value="HATPase_c"/>
    <property type="match status" value="1"/>
</dbReference>
<evidence type="ECO:0000256" key="3">
    <source>
        <dbReference type="ARBA" id="ARBA00022553"/>
    </source>
</evidence>
<dbReference type="InterPro" id="IPR004358">
    <property type="entry name" value="Sig_transdc_His_kin-like_C"/>
</dbReference>
<dbReference type="Pfam" id="PF00989">
    <property type="entry name" value="PAS"/>
    <property type="match status" value="1"/>
</dbReference>
<dbReference type="PANTHER" id="PTHR43304">
    <property type="entry name" value="PHYTOCHROME-LIKE PROTEIN CPH1"/>
    <property type="match status" value="1"/>
</dbReference>
<dbReference type="InterPro" id="IPR036890">
    <property type="entry name" value="HATPase_C_sf"/>
</dbReference>
<dbReference type="GO" id="GO:0000155">
    <property type="term" value="F:phosphorelay sensor kinase activity"/>
    <property type="evidence" value="ECO:0007669"/>
    <property type="project" value="InterPro"/>
</dbReference>
<dbReference type="Gene3D" id="1.10.287.130">
    <property type="match status" value="1"/>
</dbReference>